<dbReference type="GO" id="GO:0016740">
    <property type="term" value="F:transferase activity"/>
    <property type="evidence" value="ECO:0007669"/>
    <property type="project" value="UniProtKB-KW"/>
</dbReference>
<gene>
    <name evidence="1" type="ordered locus">Gura_3182</name>
</gene>
<evidence type="ECO:0000313" key="2">
    <source>
        <dbReference type="Proteomes" id="UP000006695"/>
    </source>
</evidence>
<dbReference type="EMBL" id="CP000698">
    <property type="protein sequence ID" value="ABQ27343.1"/>
    <property type="molecule type" value="Genomic_DNA"/>
</dbReference>
<accession>A5G6C5</accession>
<organism evidence="1 2">
    <name type="scientific">Geotalea uraniireducens (strain Rf4)</name>
    <name type="common">Geobacter uraniireducens</name>
    <dbReference type="NCBI Taxonomy" id="351605"/>
    <lineage>
        <taxon>Bacteria</taxon>
        <taxon>Pseudomonadati</taxon>
        <taxon>Thermodesulfobacteriota</taxon>
        <taxon>Desulfuromonadia</taxon>
        <taxon>Geobacterales</taxon>
        <taxon>Geobacteraceae</taxon>
        <taxon>Geotalea</taxon>
    </lineage>
</organism>
<keyword evidence="2" id="KW-1185">Reference proteome</keyword>
<evidence type="ECO:0000313" key="1">
    <source>
        <dbReference type="EMBL" id="ABQ27343.1"/>
    </source>
</evidence>
<dbReference type="SUPFAM" id="SSF53756">
    <property type="entry name" value="UDP-Glycosyltransferase/glycogen phosphorylase"/>
    <property type="match status" value="1"/>
</dbReference>
<dbReference type="PANTHER" id="PTHR12526">
    <property type="entry name" value="GLYCOSYLTRANSFERASE"/>
    <property type="match status" value="1"/>
</dbReference>
<reference evidence="1 2" key="1">
    <citation type="submission" date="2007-05" db="EMBL/GenBank/DDBJ databases">
        <title>Complete sequence of Geobacter uraniireducens Rf4.</title>
        <authorList>
            <consortium name="US DOE Joint Genome Institute"/>
            <person name="Copeland A."/>
            <person name="Lucas S."/>
            <person name="Lapidus A."/>
            <person name="Barry K."/>
            <person name="Detter J.C."/>
            <person name="Glavina del Rio T."/>
            <person name="Hammon N."/>
            <person name="Israni S."/>
            <person name="Dalin E."/>
            <person name="Tice H."/>
            <person name="Pitluck S."/>
            <person name="Chertkov O."/>
            <person name="Brettin T."/>
            <person name="Bruce D."/>
            <person name="Han C."/>
            <person name="Schmutz J."/>
            <person name="Larimer F."/>
            <person name="Land M."/>
            <person name="Hauser L."/>
            <person name="Kyrpides N."/>
            <person name="Mikhailova N."/>
            <person name="Shelobolina E."/>
            <person name="Aklujkar M."/>
            <person name="Lovley D."/>
            <person name="Richardson P."/>
        </authorList>
    </citation>
    <scope>NUCLEOTIDE SEQUENCE [LARGE SCALE GENOMIC DNA]</scope>
    <source>
        <strain evidence="1 2">Rf4</strain>
    </source>
</reference>
<keyword evidence="1" id="KW-0808">Transferase</keyword>
<dbReference type="Pfam" id="PF13692">
    <property type="entry name" value="Glyco_trans_1_4"/>
    <property type="match status" value="1"/>
</dbReference>
<dbReference type="AlphaFoldDB" id="A5G6C5"/>
<dbReference type="HOGENOM" id="CLU_028014_3_1_7"/>
<dbReference type="Proteomes" id="UP000006695">
    <property type="component" value="Chromosome"/>
</dbReference>
<sequence>MLVQYLQYYSDGGAEIYFFAMERGGREKSDAAESLKKMVAGIKEIHLLPLPGIAASLYNVILHSLLLSRKSIQESFFFSGDLQRRVLCEAQRIEPDIIFCDMLRTAQYFEGCPKVDARRIFGMDDILSDRYRSFLDNPEINILGNFVAKVPRFLDVVANTLLRKAILKTEAERIRNREIECIRSYDHTIVISPTEAKEMRARSGRSTVSHIYPAVQLAKTGEDAGATSFPSLSFMGLLNIPHNEKGLCYFLDKVFPIVVSKVPDVRFLIIGGNATTAVKELASRMPRNVELLGYVEDFVATISSTAVFVNPVYFGTGIKTKVVEVMNIGVPVVTTPVGAEGLHVTHGRELLIGKSDSEFVENIITLLRNRELRRSVSIHAKEYIRKYHDRDVVSQQFMEIVSGFSA</sequence>
<protein>
    <submittedName>
        <fullName evidence="1">Glycosyl transferase, group 1</fullName>
    </submittedName>
</protein>
<proteinExistence type="predicted"/>
<dbReference type="CDD" id="cd03801">
    <property type="entry name" value="GT4_PimA-like"/>
    <property type="match status" value="1"/>
</dbReference>
<dbReference type="KEGG" id="gur:Gura_3182"/>
<name>A5G6C5_GEOUR</name>
<dbReference type="Gene3D" id="3.40.50.2000">
    <property type="entry name" value="Glycogen Phosphorylase B"/>
    <property type="match status" value="2"/>
</dbReference>
<dbReference type="CAZy" id="GT4">
    <property type="family name" value="Glycosyltransferase Family 4"/>
</dbReference>
<dbReference type="STRING" id="351605.Gura_3182"/>